<name>A0A8J2LDN0_9HEXA</name>
<keyword evidence="2" id="KW-1185">Reference proteome</keyword>
<gene>
    <name evidence="1" type="ORF">AFUS01_LOCUS39830</name>
</gene>
<reference evidence="1" key="1">
    <citation type="submission" date="2021-06" db="EMBL/GenBank/DDBJ databases">
        <authorList>
            <person name="Hodson N. C."/>
            <person name="Mongue J. A."/>
            <person name="Jaron S. K."/>
        </authorList>
    </citation>
    <scope>NUCLEOTIDE SEQUENCE</scope>
</reference>
<dbReference type="AlphaFoldDB" id="A0A8J2LDN0"/>
<protein>
    <submittedName>
        <fullName evidence="1">Uncharacterized protein</fullName>
    </submittedName>
</protein>
<evidence type="ECO:0000313" key="1">
    <source>
        <dbReference type="EMBL" id="CAG7830002.1"/>
    </source>
</evidence>
<proteinExistence type="predicted"/>
<comment type="caution">
    <text evidence="1">The sequence shown here is derived from an EMBL/GenBank/DDBJ whole genome shotgun (WGS) entry which is preliminary data.</text>
</comment>
<organism evidence="1 2">
    <name type="scientific">Allacma fusca</name>
    <dbReference type="NCBI Taxonomy" id="39272"/>
    <lineage>
        <taxon>Eukaryota</taxon>
        <taxon>Metazoa</taxon>
        <taxon>Ecdysozoa</taxon>
        <taxon>Arthropoda</taxon>
        <taxon>Hexapoda</taxon>
        <taxon>Collembola</taxon>
        <taxon>Symphypleona</taxon>
        <taxon>Sminthuridae</taxon>
        <taxon>Allacma</taxon>
    </lineage>
</organism>
<feature type="non-terminal residue" evidence="1">
    <location>
        <position position="1"/>
    </location>
</feature>
<dbReference type="Proteomes" id="UP000708208">
    <property type="component" value="Unassembled WGS sequence"/>
</dbReference>
<evidence type="ECO:0000313" key="2">
    <source>
        <dbReference type="Proteomes" id="UP000708208"/>
    </source>
</evidence>
<accession>A0A8J2LDN0</accession>
<sequence>SIFSIGAREYLRASWLSFRS</sequence>
<dbReference type="EMBL" id="CAJVCH010553752">
    <property type="protein sequence ID" value="CAG7830002.1"/>
    <property type="molecule type" value="Genomic_DNA"/>
</dbReference>